<reference evidence="3 4" key="1">
    <citation type="submission" date="2020-09" db="EMBL/GenBank/DDBJ databases">
        <title>De no assembly of potato wild relative species, Solanum commersonii.</title>
        <authorList>
            <person name="Cho K."/>
        </authorList>
    </citation>
    <scope>NUCLEOTIDE SEQUENCE [LARGE SCALE GENOMIC DNA]</scope>
    <source>
        <strain evidence="3">LZ3.2</strain>
        <tissue evidence="3">Leaf</tissue>
    </source>
</reference>
<feature type="transmembrane region" description="Helical" evidence="2">
    <location>
        <begin position="31"/>
        <end position="49"/>
    </location>
</feature>
<comment type="caution">
    <text evidence="3">The sequence shown here is derived from an EMBL/GenBank/DDBJ whole genome shotgun (WGS) entry which is preliminary data.</text>
</comment>
<evidence type="ECO:0000313" key="4">
    <source>
        <dbReference type="Proteomes" id="UP000824120"/>
    </source>
</evidence>
<keyword evidence="2" id="KW-0812">Transmembrane</keyword>
<keyword evidence="2" id="KW-1133">Transmembrane helix</keyword>
<accession>A0A9J5YDF8</accession>
<sequence>MIPCRDKLSDVWLEDQERNLNFSMIFGKRLTMGYGSGICIGLSIIYFMISTGNMKWLARIIEELEHKINKRRRKKQRGQRNYRRRNNRF</sequence>
<evidence type="ECO:0000313" key="3">
    <source>
        <dbReference type="EMBL" id="KAG5598321.1"/>
    </source>
</evidence>
<feature type="region of interest" description="Disordered" evidence="1">
    <location>
        <begin position="70"/>
        <end position="89"/>
    </location>
</feature>
<keyword evidence="2" id="KW-0472">Membrane</keyword>
<evidence type="ECO:0000256" key="1">
    <source>
        <dbReference type="SAM" id="MobiDB-lite"/>
    </source>
</evidence>
<dbReference type="Proteomes" id="UP000824120">
    <property type="component" value="Chromosome 6"/>
</dbReference>
<keyword evidence="4" id="KW-1185">Reference proteome</keyword>
<evidence type="ECO:0000256" key="2">
    <source>
        <dbReference type="SAM" id="Phobius"/>
    </source>
</evidence>
<proteinExistence type="predicted"/>
<evidence type="ECO:0008006" key="5">
    <source>
        <dbReference type="Google" id="ProtNLM"/>
    </source>
</evidence>
<organism evidence="3 4">
    <name type="scientific">Solanum commersonii</name>
    <name type="common">Commerson's wild potato</name>
    <name type="synonym">Commerson's nightshade</name>
    <dbReference type="NCBI Taxonomy" id="4109"/>
    <lineage>
        <taxon>Eukaryota</taxon>
        <taxon>Viridiplantae</taxon>
        <taxon>Streptophyta</taxon>
        <taxon>Embryophyta</taxon>
        <taxon>Tracheophyta</taxon>
        <taxon>Spermatophyta</taxon>
        <taxon>Magnoliopsida</taxon>
        <taxon>eudicotyledons</taxon>
        <taxon>Gunneridae</taxon>
        <taxon>Pentapetalae</taxon>
        <taxon>asterids</taxon>
        <taxon>lamiids</taxon>
        <taxon>Solanales</taxon>
        <taxon>Solanaceae</taxon>
        <taxon>Solanoideae</taxon>
        <taxon>Solaneae</taxon>
        <taxon>Solanum</taxon>
    </lineage>
</organism>
<dbReference type="OrthoDB" id="1302676at2759"/>
<name>A0A9J5YDF8_SOLCO</name>
<protein>
    <recommendedName>
        <fullName evidence="5">Transmembrane protein</fullName>
    </recommendedName>
</protein>
<gene>
    <name evidence="3" type="ORF">H5410_029691</name>
</gene>
<dbReference type="EMBL" id="JACXVP010000006">
    <property type="protein sequence ID" value="KAG5598321.1"/>
    <property type="molecule type" value="Genomic_DNA"/>
</dbReference>
<dbReference type="AlphaFoldDB" id="A0A9J5YDF8"/>